<organism evidence="1 2">
    <name type="scientific">Leuconostoc gelidum subsp. gelidum</name>
    <dbReference type="NCBI Taxonomy" id="1607839"/>
    <lineage>
        <taxon>Bacteria</taxon>
        <taxon>Bacillati</taxon>
        <taxon>Bacillota</taxon>
        <taxon>Bacilli</taxon>
        <taxon>Lactobacillales</taxon>
        <taxon>Lactobacillaceae</taxon>
        <taxon>Leuconostoc</taxon>
        <taxon>Leuconostoc gelidum group</taxon>
    </lineage>
</organism>
<dbReference type="Proteomes" id="UP000705994">
    <property type="component" value="Unassembled WGS sequence"/>
</dbReference>
<protein>
    <submittedName>
        <fullName evidence="1">Uncharacterized protein</fullName>
    </submittedName>
</protein>
<evidence type="ECO:0000313" key="1">
    <source>
        <dbReference type="EMBL" id="MBZ5999172.1"/>
    </source>
</evidence>
<proteinExistence type="predicted"/>
<sequence>MADELLAAMLHDKIRDYGVDYSTMMSVLYGALDILSSVEKVLYSWIEHCAKI</sequence>
<keyword evidence="2" id="KW-1185">Reference proteome</keyword>
<gene>
    <name evidence="1" type="ORF">KIJ07_01835</name>
</gene>
<dbReference type="RefSeq" id="WP_224145613.1">
    <property type="nucleotide sequence ID" value="NZ_JAHBFO010000026.1"/>
</dbReference>
<evidence type="ECO:0000313" key="2">
    <source>
        <dbReference type="Proteomes" id="UP000705994"/>
    </source>
</evidence>
<reference evidence="1 2" key="1">
    <citation type="submission" date="2021-05" db="EMBL/GenBank/DDBJ databases">
        <title>Pangenome of Leuconostoc gelidum warrants species status for Leuconostoc gelidum subsp. gasicomitatum.</title>
        <authorList>
            <person name="Johansson P."/>
            <person name="Sade E."/>
            <person name="Hultman J."/>
            <person name="Auvinen P."/>
            <person name="Bjorkroth J."/>
        </authorList>
    </citation>
    <scope>NUCLEOTIDE SEQUENCE [LARGE SCALE GENOMIC DNA]</scope>
    <source>
        <strain evidence="1 2">AMKR21</strain>
    </source>
</reference>
<comment type="caution">
    <text evidence="1">The sequence shown here is derived from an EMBL/GenBank/DDBJ whole genome shotgun (WGS) entry which is preliminary data.</text>
</comment>
<accession>A0ABS7V2G7</accession>
<name>A0ABS7V2G7_LEUGE</name>
<dbReference type="EMBL" id="JAHBFX010000001">
    <property type="protein sequence ID" value="MBZ5999172.1"/>
    <property type="molecule type" value="Genomic_DNA"/>
</dbReference>